<keyword evidence="1" id="KW-0175">Coiled coil</keyword>
<gene>
    <name evidence="3" type="ordered locus">Ping_1457</name>
</gene>
<evidence type="ECO:0000256" key="2">
    <source>
        <dbReference type="SAM" id="Phobius"/>
    </source>
</evidence>
<proteinExistence type="predicted"/>
<dbReference type="OrthoDB" id="5918901at2"/>
<keyword evidence="4" id="KW-1185">Reference proteome</keyword>
<evidence type="ECO:0000313" key="4">
    <source>
        <dbReference type="Proteomes" id="UP000000639"/>
    </source>
</evidence>
<dbReference type="KEGG" id="pin:Ping_1457"/>
<dbReference type="EMBL" id="CP000510">
    <property type="protein sequence ID" value="ABM03274.1"/>
    <property type="molecule type" value="Genomic_DNA"/>
</dbReference>
<sequence>MNKIFEVNMIELMVGGLLIFLLSVWIGKVWNNKVLRKKKAQVDDYIKTLNAKHAEQVASLENELKVDRHSLRLTQTQLIEKRIAVIDQCYKYFADFDQAIDEVKSSEKTFSPQENYDLALLRFTAFVSFFDRNRVYFSAWTATKVSKSHASSAATLDLMKALIYADETLSNTTNEELQSLFNKLNSDVNRIRQEIESEMRAILQIDQTIYDDDQDSDQDSALPALSIFH</sequence>
<dbReference type="STRING" id="357804.Ping_1457"/>
<accession>A1SUV9</accession>
<keyword evidence="2" id="KW-0812">Transmembrane</keyword>
<protein>
    <submittedName>
        <fullName evidence="3">Uncharacterized protein</fullName>
    </submittedName>
</protein>
<evidence type="ECO:0000313" key="3">
    <source>
        <dbReference type="EMBL" id="ABM03274.1"/>
    </source>
</evidence>
<feature type="coiled-coil region" evidence="1">
    <location>
        <begin position="174"/>
        <end position="201"/>
    </location>
</feature>
<reference evidence="3 4" key="1">
    <citation type="submission" date="2007-01" db="EMBL/GenBank/DDBJ databases">
        <title>Complete sequence of Psychromonas ingrahamii 37.</title>
        <authorList>
            <consortium name="US DOE Joint Genome Institute"/>
            <person name="Copeland A."/>
            <person name="Lucas S."/>
            <person name="Lapidus A."/>
            <person name="Barry K."/>
            <person name="Detter J.C."/>
            <person name="Glavina del Rio T."/>
            <person name="Hammon N."/>
            <person name="Israni S."/>
            <person name="Dalin E."/>
            <person name="Tice H."/>
            <person name="Pitluck S."/>
            <person name="Thompson L.S."/>
            <person name="Brettin T."/>
            <person name="Bruce D."/>
            <person name="Han C."/>
            <person name="Tapia R."/>
            <person name="Schmutz J."/>
            <person name="Larimer F."/>
            <person name="Land M."/>
            <person name="Hauser L."/>
            <person name="Kyrpides N."/>
            <person name="Ivanova N."/>
            <person name="Staley J."/>
            <person name="Richardson P."/>
        </authorList>
    </citation>
    <scope>NUCLEOTIDE SEQUENCE [LARGE SCALE GENOMIC DNA]</scope>
    <source>
        <strain evidence="3 4">37</strain>
    </source>
</reference>
<organism evidence="3 4">
    <name type="scientific">Psychromonas ingrahamii (strain DSM 17664 / CCUG 51855 / 37)</name>
    <dbReference type="NCBI Taxonomy" id="357804"/>
    <lineage>
        <taxon>Bacteria</taxon>
        <taxon>Pseudomonadati</taxon>
        <taxon>Pseudomonadota</taxon>
        <taxon>Gammaproteobacteria</taxon>
        <taxon>Alteromonadales</taxon>
        <taxon>Psychromonadaceae</taxon>
        <taxon>Psychromonas</taxon>
    </lineage>
</organism>
<name>A1SUV9_PSYIN</name>
<keyword evidence="2" id="KW-0472">Membrane</keyword>
<keyword evidence="2" id="KW-1133">Transmembrane helix</keyword>
<dbReference type="AlphaFoldDB" id="A1SUV9"/>
<evidence type="ECO:0000256" key="1">
    <source>
        <dbReference type="SAM" id="Coils"/>
    </source>
</evidence>
<feature type="transmembrane region" description="Helical" evidence="2">
    <location>
        <begin position="12"/>
        <end position="30"/>
    </location>
</feature>
<dbReference type="Proteomes" id="UP000000639">
    <property type="component" value="Chromosome"/>
</dbReference>
<dbReference type="RefSeq" id="WP_011769834.1">
    <property type="nucleotide sequence ID" value="NC_008709.1"/>
</dbReference>
<dbReference type="HOGENOM" id="CLU_1208995_0_0_6"/>